<dbReference type="InterPro" id="IPR027417">
    <property type="entry name" value="P-loop_NTPase"/>
</dbReference>
<dbReference type="InterPro" id="IPR023191">
    <property type="entry name" value="DNMP_kinase_N"/>
</dbReference>
<dbReference type="Pfam" id="PF21448">
    <property type="entry name" value="DNMK"/>
    <property type="match status" value="1"/>
</dbReference>
<dbReference type="Gene3D" id="3.40.50.300">
    <property type="entry name" value="P-loop containing nucleotide triphosphate hydrolases"/>
    <property type="match status" value="1"/>
</dbReference>
<keyword evidence="1" id="KW-0418">Kinase</keyword>
<dbReference type="GeneID" id="65109864"/>
<dbReference type="EMBL" id="MF036692">
    <property type="protein sequence ID" value="ARW58123.1"/>
    <property type="molecule type" value="Genomic_DNA"/>
</dbReference>
<evidence type="ECO:0000313" key="2">
    <source>
        <dbReference type="Proteomes" id="UP000225074"/>
    </source>
</evidence>
<dbReference type="KEGG" id="vg:65109864"/>
<protein>
    <submittedName>
        <fullName evidence="1">DNMP kinase</fullName>
    </submittedName>
</protein>
<reference evidence="1 2" key="1">
    <citation type="submission" date="2017-05" db="EMBL/GenBank/DDBJ databases">
        <title>Environmental T4-family bacteriophages evolve to escape abortive infection via multiple routes in a bacterial host employing #altruistic suicide# through Type III toxin-antitoxin systems.</title>
        <authorList>
            <person name="Chen B."/>
            <person name="Akusobi C."/>
            <person name="Fang X."/>
            <person name="Salmond G.P.C."/>
        </authorList>
    </citation>
    <scope>NUCLEOTIDE SEQUENCE [LARGE SCALE GENOMIC DNA]</scope>
</reference>
<dbReference type="SUPFAM" id="SSF52540">
    <property type="entry name" value="P-loop containing nucleoside triphosphate hydrolases"/>
    <property type="match status" value="1"/>
</dbReference>
<dbReference type="Gene3D" id="1.10.238.70">
    <property type="match status" value="1"/>
</dbReference>
<proteinExistence type="predicted"/>
<dbReference type="RefSeq" id="YP_010092301.1">
    <property type="nucleotide sequence ID" value="NC_055728.1"/>
</dbReference>
<dbReference type="InterPro" id="IPR048444">
    <property type="entry name" value="DNMK"/>
</dbReference>
<name>A0A1Z1LZ75_9CAUD</name>
<dbReference type="Proteomes" id="UP000225074">
    <property type="component" value="Genome"/>
</dbReference>
<keyword evidence="1" id="KW-0808">Transferase</keyword>
<dbReference type="GO" id="GO:0016301">
    <property type="term" value="F:kinase activity"/>
    <property type="evidence" value="ECO:0007669"/>
    <property type="project" value="UniProtKB-KW"/>
</dbReference>
<sequence length="230" mass="26726">MKLLVIVGKKRSGKDTTADYINEHYKTLKWQLAMPIKYALHIAWQRTHMNELYELRGEDWEGTGIDREMSLPINNEDAYDILHESIEVLHEVFNFKHSKYDTKVQDAISSVLNNNVEEWSIRRLMQTLGTDVVVNKLDCMYWVKLFAENYLDNFYSGYDYYIIPDVRQVHEIDTLRAMGATIVHVVRPETDQSNKDSHITEAGLPISPGDSVIMNTGTLEQLFEQIKKVI</sequence>
<accession>A0A1Z1LZ75</accession>
<keyword evidence="2" id="KW-1185">Reference proteome</keyword>
<evidence type="ECO:0000313" key="1">
    <source>
        <dbReference type="EMBL" id="ARW58123.1"/>
    </source>
</evidence>
<organism evidence="1 2">
    <name type="scientific">Serratia phage X20</name>
    <dbReference type="NCBI Taxonomy" id="2006942"/>
    <lineage>
        <taxon>Viruses</taxon>
        <taxon>Duplodnaviria</taxon>
        <taxon>Heunggongvirae</taxon>
        <taxon>Uroviricota</taxon>
        <taxon>Caudoviricetes</taxon>
        <taxon>Pantevenvirales</taxon>
        <taxon>Straboviridae</taxon>
        <taxon>Tevenvirinae</taxon>
        <taxon>Winklervirus</taxon>
        <taxon>Winklervirus xtwenty</taxon>
    </lineage>
</organism>